<comment type="similarity">
    <text evidence="1">Belongs to the cysteine dioxygenase family.</text>
</comment>
<keyword evidence="5 6" id="KW-0408">Iron</keyword>
<evidence type="ECO:0000256" key="4">
    <source>
        <dbReference type="ARBA" id="ARBA00023002"/>
    </source>
</evidence>
<feature type="binding site" evidence="6">
    <location>
        <position position="137"/>
    </location>
    <ligand>
        <name>Fe cation</name>
        <dbReference type="ChEBI" id="CHEBI:24875"/>
        <note>catalytic</note>
    </ligand>
</feature>
<dbReference type="CDD" id="cd10548">
    <property type="entry name" value="cupin_CDO"/>
    <property type="match status" value="1"/>
</dbReference>
<dbReference type="Pfam" id="PF05995">
    <property type="entry name" value="CDO_I"/>
    <property type="match status" value="1"/>
</dbReference>
<keyword evidence="8" id="KW-1185">Reference proteome</keyword>
<evidence type="ECO:0000313" key="8">
    <source>
        <dbReference type="Proteomes" id="UP000239415"/>
    </source>
</evidence>
<keyword evidence="3 7" id="KW-0223">Dioxygenase</keyword>
<dbReference type="InterPro" id="IPR010300">
    <property type="entry name" value="CDO_1"/>
</dbReference>
<feature type="binding site" evidence="6">
    <location>
        <position position="88"/>
    </location>
    <ligand>
        <name>Fe cation</name>
        <dbReference type="ChEBI" id="CHEBI:24875"/>
        <note>catalytic</note>
    </ligand>
</feature>
<organism evidence="7 8">
    <name type="scientific">Actinoplanes italicus</name>
    <dbReference type="NCBI Taxonomy" id="113567"/>
    <lineage>
        <taxon>Bacteria</taxon>
        <taxon>Bacillati</taxon>
        <taxon>Actinomycetota</taxon>
        <taxon>Actinomycetes</taxon>
        <taxon>Micromonosporales</taxon>
        <taxon>Micromonosporaceae</taxon>
        <taxon>Actinoplanes</taxon>
    </lineage>
</organism>
<protein>
    <submittedName>
        <fullName evidence="7">Cysteine dioxygenase type I</fullName>
    </submittedName>
</protein>
<evidence type="ECO:0000256" key="2">
    <source>
        <dbReference type="ARBA" id="ARBA00022723"/>
    </source>
</evidence>
<name>A0A2T0JX29_9ACTN</name>
<gene>
    <name evidence="7" type="ORF">CLV67_12872</name>
</gene>
<dbReference type="PANTHER" id="PTHR12918:SF1">
    <property type="entry name" value="CYSTEINE DIOXYGENASE TYPE 1"/>
    <property type="match status" value="1"/>
</dbReference>
<dbReference type="Proteomes" id="UP000239415">
    <property type="component" value="Unassembled WGS sequence"/>
</dbReference>
<dbReference type="InterPro" id="IPR011051">
    <property type="entry name" value="RmlC_Cupin_sf"/>
</dbReference>
<dbReference type="GO" id="GO:0008198">
    <property type="term" value="F:ferrous iron binding"/>
    <property type="evidence" value="ECO:0007669"/>
    <property type="project" value="TreeGrafter"/>
</dbReference>
<evidence type="ECO:0000256" key="1">
    <source>
        <dbReference type="ARBA" id="ARBA00006622"/>
    </source>
</evidence>
<sequence>MNLFQLGEGPATPRRQANLEAPAPCQVERGSSRHDHLAIAQRFSAAAADWAVAPRFDPVERWYHRLARTDDYEVWLLTWMPGQGTEIHDHGGSAGAFHLHSGTLIEDTVSVGGGSTRIVSRELGEGAGRRFGTHHIHRIENRSTRPAVSVHVYGPALTSMTKYRLHPSGLEVLTVERAGAQW</sequence>
<evidence type="ECO:0000256" key="3">
    <source>
        <dbReference type="ARBA" id="ARBA00022964"/>
    </source>
</evidence>
<dbReference type="PANTHER" id="PTHR12918">
    <property type="entry name" value="CYSTEINE DIOXYGENASE"/>
    <property type="match status" value="1"/>
</dbReference>
<accession>A0A2T0JX29</accession>
<comment type="caution">
    <text evidence="7">The sequence shown here is derived from an EMBL/GenBank/DDBJ whole genome shotgun (WGS) entry which is preliminary data.</text>
</comment>
<dbReference type="EMBL" id="PVMZ01000028">
    <property type="protein sequence ID" value="PRX12415.1"/>
    <property type="molecule type" value="Genomic_DNA"/>
</dbReference>
<evidence type="ECO:0000256" key="6">
    <source>
        <dbReference type="PIRSR" id="PIRSR610300-51"/>
    </source>
</evidence>
<feature type="binding site" evidence="6">
    <location>
        <position position="90"/>
    </location>
    <ligand>
        <name>Fe cation</name>
        <dbReference type="ChEBI" id="CHEBI:24875"/>
        <note>catalytic</note>
    </ligand>
</feature>
<evidence type="ECO:0000256" key="5">
    <source>
        <dbReference type="ARBA" id="ARBA00023004"/>
    </source>
</evidence>
<dbReference type="Gene3D" id="2.60.120.10">
    <property type="entry name" value="Jelly Rolls"/>
    <property type="match status" value="1"/>
</dbReference>
<dbReference type="RefSeq" id="WP_373873213.1">
    <property type="nucleotide sequence ID" value="NZ_BOMO01000154.1"/>
</dbReference>
<keyword evidence="2 6" id="KW-0479">Metal-binding</keyword>
<dbReference type="AlphaFoldDB" id="A0A2T0JX29"/>
<keyword evidence="4" id="KW-0560">Oxidoreductase</keyword>
<dbReference type="GO" id="GO:0016702">
    <property type="term" value="F:oxidoreductase activity, acting on single donors with incorporation of molecular oxygen, incorporation of two atoms of oxygen"/>
    <property type="evidence" value="ECO:0007669"/>
    <property type="project" value="InterPro"/>
</dbReference>
<reference evidence="7 8" key="1">
    <citation type="submission" date="2018-03" db="EMBL/GenBank/DDBJ databases">
        <title>Genomic Encyclopedia of Archaeal and Bacterial Type Strains, Phase II (KMG-II): from individual species to whole genera.</title>
        <authorList>
            <person name="Goeker M."/>
        </authorList>
    </citation>
    <scope>NUCLEOTIDE SEQUENCE [LARGE SCALE GENOMIC DNA]</scope>
    <source>
        <strain evidence="7 8">DSM 43146</strain>
    </source>
</reference>
<dbReference type="SUPFAM" id="SSF51182">
    <property type="entry name" value="RmlC-like cupins"/>
    <property type="match status" value="1"/>
</dbReference>
<evidence type="ECO:0000313" key="7">
    <source>
        <dbReference type="EMBL" id="PRX12415.1"/>
    </source>
</evidence>
<proteinExistence type="inferred from homology"/>
<dbReference type="InterPro" id="IPR014710">
    <property type="entry name" value="RmlC-like_jellyroll"/>
</dbReference>